<organism evidence="2 3">
    <name type="scientific">Gordonia pseudamarae</name>
    <dbReference type="NCBI Taxonomy" id="2831662"/>
    <lineage>
        <taxon>Bacteria</taxon>
        <taxon>Bacillati</taxon>
        <taxon>Actinomycetota</taxon>
        <taxon>Actinomycetes</taxon>
        <taxon>Mycobacteriales</taxon>
        <taxon>Gordoniaceae</taxon>
        <taxon>Gordonia</taxon>
    </lineage>
</organism>
<feature type="transmembrane region" description="Helical" evidence="1">
    <location>
        <begin position="20"/>
        <end position="39"/>
    </location>
</feature>
<proteinExistence type="predicted"/>
<keyword evidence="1" id="KW-0812">Transmembrane</keyword>
<dbReference type="InterPro" id="IPR011047">
    <property type="entry name" value="Quinoprotein_ADH-like_sf"/>
</dbReference>
<reference evidence="2" key="1">
    <citation type="journal article" date="2021" name="Nat. Microbiol.">
        <title>Cocultivation of an ultrasmall environmental parasitic bacterium with lytic ability against bacteria associated with wastewater foams.</title>
        <authorList>
            <person name="Batinovic S."/>
            <person name="Rose J.J.A."/>
            <person name="Ratcliffe J."/>
            <person name="Seviour R.J."/>
            <person name="Petrovski S."/>
        </authorList>
    </citation>
    <scope>NUCLEOTIDE SEQUENCE</scope>
    <source>
        <strain evidence="2">CON9</strain>
    </source>
</reference>
<evidence type="ECO:0000313" key="3">
    <source>
        <dbReference type="Proteomes" id="UP001059836"/>
    </source>
</evidence>
<keyword evidence="1" id="KW-1133">Transmembrane helix</keyword>
<accession>A0ABX6IK01</accession>
<gene>
    <name evidence="2" type="ORF">GII31_16415</name>
</gene>
<protein>
    <submittedName>
        <fullName evidence="2">Uncharacterized protein</fullName>
    </submittedName>
</protein>
<dbReference type="Proteomes" id="UP001059836">
    <property type="component" value="Chromosome"/>
</dbReference>
<dbReference type="EMBL" id="CP045809">
    <property type="protein sequence ID" value="QHN36217.1"/>
    <property type="molecule type" value="Genomic_DNA"/>
</dbReference>
<name>A0ABX6IK01_9ACTN</name>
<evidence type="ECO:0000256" key="1">
    <source>
        <dbReference type="SAM" id="Phobius"/>
    </source>
</evidence>
<dbReference type="SUPFAM" id="SSF50998">
    <property type="entry name" value="Quinoprotein alcohol dehydrogenase-like"/>
    <property type="match status" value="1"/>
</dbReference>
<keyword evidence="1" id="KW-0472">Membrane</keyword>
<dbReference type="RefSeq" id="WP_213244480.1">
    <property type="nucleotide sequence ID" value="NZ_CP045806.1"/>
</dbReference>
<keyword evidence="3" id="KW-1185">Reference proteome</keyword>
<sequence>MRPRWSRLAPERRTRTDLLISVLIVVAVLVAGAVIWWFSPVRHTTLDQSGRIVPAAERAAEVPAALVPLWQAPSAATHIPALTRSLVVTGDEGAVAGRDPATGTPVWRYHRNRQLCGVLAAWTDSHDTVLSVYRDSRGCSEVTALRADTGARSGARSSDADDAVELVAGSGHVLAQGRTRLETWGSNLVRGIEYGRIDAPVKPDAQPQRTGCVISSAVLGTDRLAVVEHCDGDSGYRLTVLGINQDDDEKVRQFGSTIITRGTADGPPPAVVAMSGTTIAVYDGGANPPEPDTAPVADSAAPRRAAVRQFSVDGVQQRTNTVNGQQSLPRVNASITGDGLTTFWTGQATVVLDANSMRPLFQVPQTLGPGQVMAGKLLLPIDSGISVRDPATMRETGTIGYRRDGYDRDRDGQIALRVLGDRVVEQWSSTVAVYGPPD</sequence>
<evidence type="ECO:0000313" key="2">
    <source>
        <dbReference type="EMBL" id="QHN36217.1"/>
    </source>
</evidence>